<accession>A0A2J8V196</accession>
<dbReference type="EMBL" id="NDHI03003437">
    <property type="protein sequence ID" value="PNJ51295.1"/>
    <property type="molecule type" value="Genomic_DNA"/>
</dbReference>
<dbReference type="AlphaFoldDB" id="A0A2J8V196"/>
<protein>
    <submittedName>
        <fullName evidence="2">NEU3 isoform 1</fullName>
    </submittedName>
    <submittedName>
        <fullName evidence="3">NEU3 isoform 4</fullName>
    </submittedName>
</protein>
<proteinExistence type="predicted"/>
<evidence type="ECO:0000313" key="2">
    <source>
        <dbReference type="EMBL" id="PNJ51292.1"/>
    </source>
</evidence>
<organism evidence="2">
    <name type="scientific">Pongo abelii</name>
    <name type="common">Sumatran orangutan</name>
    <name type="synonym">Pongo pygmaeus abelii</name>
    <dbReference type="NCBI Taxonomy" id="9601"/>
    <lineage>
        <taxon>Eukaryota</taxon>
        <taxon>Metazoa</taxon>
        <taxon>Chordata</taxon>
        <taxon>Craniata</taxon>
        <taxon>Vertebrata</taxon>
        <taxon>Euteleostomi</taxon>
        <taxon>Mammalia</taxon>
        <taxon>Eutheria</taxon>
        <taxon>Euarchontoglires</taxon>
        <taxon>Primates</taxon>
        <taxon>Haplorrhini</taxon>
        <taxon>Catarrhini</taxon>
        <taxon>Hominidae</taxon>
        <taxon>Pongo</taxon>
    </lineage>
</organism>
<feature type="region of interest" description="Disordered" evidence="1">
    <location>
        <begin position="1"/>
        <end position="48"/>
    </location>
</feature>
<gene>
    <name evidence="2" type="ORF">CR201_G0023295</name>
</gene>
<name>A0A2J8V196_PONAB</name>
<feature type="non-terminal residue" evidence="2">
    <location>
        <position position="102"/>
    </location>
</feature>
<comment type="caution">
    <text evidence="2">The sequence shown here is derived from an EMBL/GenBank/DDBJ whole genome shotgun (WGS) entry which is preliminary data.</text>
</comment>
<evidence type="ECO:0000256" key="1">
    <source>
        <dbReference type="SAM" id="MobiDB-lite"/>
    </source>
</evidence>
<dbReference type="EMBL" id="NDHI03003437">
    <property type="protein sequence ID" value="PNJ51292.1"/>
    <property type="molecule type" value="Genomic_DNA"/>
</dbReference>
<evidence type="ECO:0000313" key="3">
    <source>
        <dbReference type="EMBL" id="PNJ51295.1"/>
    </source>
</evidence>
<reference evidence="2" key="1">
    <citation type="submission" date="2017-12" db="EMBL/GenBank/DDBJ databases">
        <title>High-resolution comparative analysis of great ape genomes.</title>
        <authorList>
            <person name="Pollen A."/>
            <person name="Hastie A."/>
            <person name="Hormozdiari F."/>
            <person name="Dougherty M."/>
            <person name="Liu R."/>
            <person name="Chaisson M."/>
            <person name="Hoppe E."/>
            <person name="Hill C."/>
            <person name="Pang A."/>
            <person name="Hillier L."/>
            <person name="Baker C."/>
            <person name="Armstrong J."/>
            <person name="Shendure J."/>
            <person name="Paten B."/>
            <person name="Wilson R."/>
            <person name="Chao H."/>
            <person name="Schneider V."/>
            <person name="Ventura M."/>
            <person name="Kronenberg Z."/>
            <person name="Murali S."/>
            <person name="Gordon D."/>
            <person name="Cantsilieris S."/>
            <person name="Munson K."/>
            <person name="Nelson B."/>
            <person name="Raja A."/>
            <person name="Underwood J."/>
            <person name="Diekhans M."/>
            <person name="Fiddes I."/>
            <person name="Haussler D."/>
            <person name="Eichler E."/>
        </authorList>
    </citation>
    <scope>NUCLEOTIDE SEQUENCE [LARGE SCALE GENOMIC DNA]</scope>
    <source>
        <strain evidence="2">Susie</strain>
    </source>
</reference>
<sequence length="102" mass="11090">MRPADLPPRAMEELPASSSAPTETEEPGSSAVGAPEATDGSHTTWASDHEPLSCMGAEEWLCVPVLHLCARPCHRASTDCVRQECCPPLLHLQSGCWMFMER</sequence>